<evidence type="ECO:0000256" key="7">
    <source>
        <dbReference type="SAM" id="MobiDB-lite"/>
    </source>
</evidence>
<evidence type="ECO:0000256" key="4">
    <source>
        <dbReference type="ARBA" id="ARBA00022741"/>
    </source>
</evidence>
<dbReference type="Proteomes" id="UP000681720">
    <property type="component" value="Unassembled WGS sequence"/>
</dbReference>
<dbReference type="InterPro" id="IPR016189">
    <property type="entry name" value="Transl_init_fac_IF2/IF5_N"/>
</dbReference>
<evidence type="ECO:0000259" key="8">
    <source>
        <dbReference type="SMART" id="SM00653"/>
    </source>
</evidence>
<dbReference type="GO" id="GO:0001732">
    <property type="term" value="P:formation of cytoplasmic translation initiation complex"/>
    <property type="evidence" value="ECO:0007669"/>
    <property type="project" value="TreeGrafter"/>
</dbReference>
<proteinExistence type="inferred from homology"/>
<gene>
    <name evidence="9" type="ORF">GIL414_LOCUS67985</name>
</gene>
<dbReference type="PANTHER" id="PTHR23001:SF7">
    <property type="entry name" value="EUKARYOTIC TRANSLATION INITIATION FACTOR 5"/>
    <property type="match status" value="1"/>
</dbReference>
<dbReference type="SUPFAM" id="SSF100966">
    <property type="entry name" value="Translation initiation factor 2 beta, aIF2beta, N-terminal domain"/>
    <property type="match status" value="1"/>
</dbReference>
<reference evidence="9" key="1">
    <citation type="submission" date="2021-02" db="EMBL/GenBank/DDBJ databases">
        <authorList>
            <person name="Nowell W R."/>
        </authorList>
    </citation>
    <scope>NUCLEOTIDE SEQUENCE</scope>
</reference>
<keyword evidence="5" id="KW-0648">Protein biosynthesis</keyword>
<dbReference type="InterPro" id="IPR045196">
    <property type="entry name" value="IF2/IF5"/>
</dbReference>
<comment type="caution">
    <text evidence="9">The sequence shown here is derived from an EMBL/GenBank/DDBJ whole genome shotgun (WGS) entry which is preliminary data.</text>
</comment>
<dbReference type="GO" id="GO:0005525">
    <property type="term" value="F:GTP binding"/>
    <property type="evidence" value="ECO:0007669"/>
    <property type="project" value="UniProtKB-KW"/>
</dbReference>
<sequence length="272" mass="30584">VVQVECKRNCMKTILINLSAIAKDLYRPPIYLAQFICYKLSAPVKTSKEQDGYFVNGAHACEKLQNFIYDFIDRYVICPKCDNPETKLSVNKDQKGDVAVHQSCNACGHSRTMDRKADRLTQYIAKHLLNAKAKGEVSSGTKMKNRSKSKKYINPVNATESTGEANGTSTSTDSGDDSSSSIDDDWSDDSDLDKQLAERCDQYGRLVGKKKTDQKLNDIETVKDLLAEAERLEIMEQAPFIVGQCVFTENILKDIDDYKLLFTKVNNRILLL</sequence>
<accession>A0A8S3H6K7</accession>
<comment type="similarity">
    <text evidence="1">Belongs to the eIF-2-beta/eIF-5 family.</text>
</comment>
<organism evidence="9 10">
    <name type="scientific">Rotaria magnacalcarata</name>
    <dbReference type="NCBI Taxonomy" id="392030"/>
    <lineage>
        <taxon>Eukaryota</taxon>
        <taxon>Metazoa</taxon>
        <taxon>Spiralia</taxon>
        <taxon>Gnathifera</taxon>
        <taxon>Rotifera</taxon>
        <taxon>Eurotatoria</taxon>
        <taxon>Bdelloidea</taxon>
        <taxon>Philodinida</taxon>
        <taxon>Philodinidae</taxon>
        <taxon>Rotaria</taxon>
    </lineage>
</organism>
<dbReference type="PANTHER" id="PTHR23001">
    <property type="entry name" value="EUKARYOTIC TRANSLATION INITIATION FACTOR"/>
    <property type="match status" value="1"/>
</dbReference>
<feature type="compositionally biased region" description="Polar residues" evidence="7">
    <location>
        <begin position="156"/>
        <end position="167"/>
    </location>
</feature>
<evidence type="ECO:0000256" key="3">
    <source>
        <dbReference type="ARBA" id="ARBA00022540"/>
    </source>
</evidence>
<dbReference type="Gene3D" id="3.30.30.170">
    <property type="match status" value="1"/>
</dbReference>
<name>A0A8S3H6K7_9BILA</name>
<feature type="domain" description="Translation initiation factor IF2/IF5" evidence="8">
    <location>
        <begin position="1"/>
        <end position="110"/>
    </location>
</feature>
<feature type="compositionally biased region" description="Low complexity" evidence="7">
    <location>
        <begin position="168"/>
        <end position="181"/>
    </location>
</feature>
<evidence type="ECO:0000313" key="9">
    <source>
        <dbReference type="EMBL" id="CAF5176878.1"/>
    </source>
</evidence>
<dbReference type="GO" id="GO:0005092">
    <property type="term" value="F:GDP-dissociation inhibitor activity"/>
    <property type="evidence" value="ECO:0007669"/>
    <property type="project" value="TreeGrafter"/>
</dbReference>
<keyword evidence="3" id="KW-0396">Initiation factor</keyword>
<evidence type="ECO:0000313" key="10">
    <source>
        <dbReference type="Proteomes" id="UP000681720"/>
    </source>
</evidence>
<dbReference type="GO" id="GO:0003743">
    <property type="term" value="F:translation initiation factor activity"/>
    <property type="evidence" value="ECO:0007669"/>
    <property type="project" value="UniProtKB-KW"/>
</dbReference>
<feature type="region of interest" description="Disordered" evidence="7">
    <location>
        <begin position="135"/>
        <end position="190"/>
    </location>
</feature>
<dbReference type="Gene3D" id="1.25.40.180">
    <property type="match status" value="1"/>
</dbReference>
<keyword evidence="4" id="KW-0547">Nucleotide-binding</keyword>
<feature type="non-terminal residue" evidence="9">
    <location>
        <position position="1"/>
    </location>
</feature>
<dbReference type="Pfam" id="PF01873">
    <property type="entry name" value="eIF-5_eIF-2B"/>
    <property type="match status" value="1"/>
</dbReference>
<dbReference type="InterPro" id="IPR016190">
    <property type="entry name" value="Transl_init_fac_IF2/IF5_Zn-bd"/>
</dbReference>
<evidence type="ECO:0000256" key="5">
    <source>
        <dbReference type="ARBA" id="ARBA00022917"/>
    </source>
</evidence>
<dbReference type="GO" id="GO:0005829">
    <property type="term" value="C:cytosol"/>
    <property type="evidence" value="ECO:0007669"/>
    <property type="project" value="TreeGrafter"/>
</dbReference>
<evidence type="ECO:0000256" key="2">
    <source>
        <dbReference type="ARBA" id="ARBA00018059"/>
    </source>
</evidence>
<protein>
    <recommendedName>
        <fullName evidence="2">Eukaryotic translation initiation factor 5</fullName>
    </recommendedName>
</protein>
<evidence type="ECO:0000256" key="6">
    <source>
        <dbReference type="ARBA" id="ARBA00023134"/>
    </source>
</evidence>
<evidence type="ECO:0000256" key="1">
    <source>
        <dbReference type="ARBA" id="ARBA00010397"/>
    </source>
</evidence>
<dbReference type="InterPro" id="IPR002735">
    <property type="entry name" value="Transl_init_fac_IF2/IF5_dom"/>
</dbReference>
<dbReference type="GO" id="GO:0071074">
    <property type="term" value="F:eukaryotic initiation factor eIF2 binding"/>
    <property type="evidence" value="ECO:0007669"/>
    <property type="project" value="TreeGrafter"/>
</dbReference>
<dbReference type="SMART" id="SM00653">
    <property type="entry name" value="eIF2B_5"/>
    <property type="match status" value="1"/>
</dbReference>
<dbReference type="Gene3D" id="2.20.25.350">
    <property type="match status" value="1"/>
</dbReference>
<dbReference type="AlphaFoldDB" id="A0A8S3H6K7"/>
<dbReference type="EMBL" id="CAJOBJ010327086">
    <property type="protein sequence ID" value="CAF5176878.1"/>
    <property type="molecule type" value="Genomic_DNA"/>
</dbReference>
<dbReference type="SUPFAM" id="SSF75689">
    <property type="entry name" value="Zinc-binding domain of translation initiation factor 2 beta"/>
    <property type="match status" value="1"/>
</dbReference>
<keyword evidence="6" id="KW-0342">GTP-binding</keyword>